<keyword evidence="1 5" id="KW-0808">Transferase</keyword>
<feature type="domain" description="N-acetyltransferase" evidence="4">
    <location>
        <begin position="1"/>
        <end position="116"/>
    </location>
</feature>
<dbReference type="InterPro" id="IPR050832">
    <property type="entry name" value="Bact_Acetyltransf"/>
</dbReference>
<dbReference type="PANTHER" id="PTHR43877">
    <property type="entry name" value="AMINOALKYLPHOSPHONATE N-ACETYLTRANSFERASE-RELATED-RELATED"/>
    <property type="match status" value="1"/>
</dbReference>
<dbReference type="AlphaFoldDB" id="A0A3B0AXB1"/>
<dbReference type="EMBL" id="RBAM01000013">
    <property type="protein sequence ID" value="RKN65093.1"/>
    <property type="molecule type" value="Genomic_DNA"/>
</dbReference>
<evidence type="ECO:0000256" key="1">
    <source>
        <dbReference type="ARBA" id="ARBA00022679"/>
    </source>
</evidence>
<dbReference type="InterPro" id="IPR016181">
    <property type="entry name" value="Acyl_CoA_acyltransferase"/>
</dbReference>
<feature type="region of interest" description="Disordered" evidence="3">
    <location>
        <begin position="1"/>
        <end position="22"/>
    </location>
</feature>
<evidence type="ECO:0000259" key="4">
    <source>
        <dbReference type="PROSITE" id="PS51186"/>
    </source>
</evidence>
<dbReference type="CDD" id="cd04301">
    <property type="entry name" value="NAT_SF"/>
    <property type="match status" value="1"/>
</dbReference>
<keyword evidence="2" id="KW-0012">Acyltransferase</keyword>
<reference evidence="5 6" key="1">
    <citation type="journal article" date="2015" name="Antonie Van Leeuwenhoek">
        <title>Streptomyces klenkii sp. nov., isolated from deep marine sediment.</title>
        <authorList>
            <person name="Veyisoglu A."/>
            <person name="Sahin N."/>
        </authorList>
    </citation>
    <scope>NUCLEOTIDE SEQUENCE [LARGE SCALE GENOMIC DNA]</scope>
    <source>
        <strain evidence="5 6">KCTC 29202</strain>
    </source>
</reference>
<dbReference type="InterPro" id="IPR000182">
    <property type="entry name" value="GNAT_dom"/>
</dbReference>
<dbReference type="Gene3D" id="3.40.630.30">
    <property type="match status" value="2"/>
</dbReference>
<dbReference type="Pfam" id="PF00583">
    <property type="entry name" value="Acetyltransf_1"/>
    <property type="match status" value="2"/>
</dbReference>
<dbReference type="SUPFAM" id="SSF55729">
    <property type="entry name" value="Acyl-CoA N-acyltransferases (Nat)"/>
    <property type="match status" value="2"/>
</dbReference>
<dbReference type="RefSeq" id="WP_120758310.1">
    <property type="nucleotide sequence ID" value="NZ_JBFADQ010000060.1"/>
</dbReference>
<dbReference type="PANTHER" id="PTHR43877:SF2">
    <property type="entry name" value="AMINOALKYLPHOSPHONATE N-ACETYLTRANSFERASE-RELATED"/>
    <property type="match status" value="1"/>
</dbReference>
<evidence type="ECO:0000313" key="6">
    <source>
        <dbReference type="Proteomes" id="UP000270343"/>
    </source>
</evidence>
<dbReference type="OrthoDB" id="3381976at2"/>
<gene>
    <name evidence="5" type="ORF">D7231_27855</name>
</gene>
<protein>
    <submittedName>
        <fullName evidence="5">GNAT family N-acetyltransferase</fullName>
    </submittedName>
</protein>
<dbReference type="Proteomes" id="UP000270343">
    <property type="component" value="Unassembled WGS sequence"/>
</dbReference>
<evidence type="ECO:0000256" key="3">
    <source>
        <dbReference type="SAM" id="MobiDB-lite"/>
    </source>
</evidence>
<sequence length="278" mass="29837">MTTTLRPTAPEQRGPGGARSRSYEVCVNSRPVGTVDLATDHRFGPAAGRIVRLAVDERDRRRGRGTVAALAAEEVLRGWGCTRVEVSVDAGAEVGLGLAGALGYVERSRAMAKTLTAAPRLPEGTEGRRMTEQEYPGWREASRTAYAQEWIDRGVPAEQARAKAEADDLALLPDGADTAGTMLRVLTYEDTVVGTLWVALRDGGPDAPDAYVFDVEVVPAHRGRGHGRSLMLMAEAEALAHGARTLGLNVFAGNTPALRLYESLGYAPTAYHLYKPLL</sequence>
<feature type="domain" description="N-acetyltransferase" evidence="4">
    <location>
        <begin position="125"/>
        <end position="278"/>
    </location>
</feature>
<organism evidence="5 6">
    <name type="scientific">Streptomyces klenkii</name>
    <dbReference type="NCBI Taxonomy" id="1420899"/>
    <lineage>
        <taxon>Bacteria</taxon>
        <taxon>Bacillati</taxon>
        <taxon>Actinomycetota</taxon>
        <taxon>Actinomycetes</taxon>
        <taxon>Kitasatosporales</taxon>
        <taxon>Streptomycetaceae</taxon>
        <taxon>Streptomyces</taxon>
    </lineage>
</organism>
<name>A0A3B0AXB1_9ACTN</name>
<evidence type="ECO:0000256" key="2">
    <source>
        <dbReference type="ARBA" id="ARBA00023315"/>
    </source>
</evidence>
<comment type="caution">
    <text evidence="5">The sequence shown here is derived from an EMBL/GenBank/DDBJ whole genome shotgun (WGS) entry which is preliminary data.</text>
</comment>
<dbReference type="PROSITE" id="PS51186">
    <property type="entry name" value="GNAT"/>
    <property type="match status" value="2"/>
</dbReference>
<dbReference type="GO" id="GO:0016747">
    <property type="term" value="F:acyltransferase activity, transferring groups other than amino-acyl groups"/>
    <property type="evidence" value="ECO:0007669"/>
    <property type="project" value="InterPro"/>
</dbReference>
<evidence type="ECO:0000313" key="5">
    <source>
        <dbReference type="EMBL" id="RKN65093.1"/>
    </source>
</evidence>
<proteinExistence type="predicted"/>
<accession>A0A3B0AXB1</accession>
<keyword evidence="6" id="KW-1185">Reference proteome</keyword>